<dbReference type="Proteomes" id="UP000694865">
    <property type="component" value="Unplaced"/>
</dbReference>
<keyword evidence="7" id="KW-1185">Reference proteome</keyword>
<dbReference type="RefSeq" id="XP_006816652.1">
    <property type="nucleotide sequence ID" value="XM_006816589.1"/>
</dbReference>
<feature type="transmembrane region" description="Helical" evidence="5">
    <location>
        <begin position="23"/>
        <end position="44"/>
    </location>
</feature>
<evidence type="ECO:0000256" key="2">
    <source>
        <dbReference type="ARBA" id="ARBA00022692"/>
    </source>
</evidence>
<comment type="subcellular location">
    <subcellularLocation>
        <location evidence="1">Membrane</location>
    </subcellularLocation>
</comment>
<evidence type="ECO:0000256" key="4">
    <source>
        <dbReference type="ARBA" id="ARBA00023136"/>
    </source>
</evidence>
<evidence type="ECO:0000256" key="3">
    <source>
        <dbReference type="ARBA" id="ARBA00022989"/>
    </source>
</evidence>
<protein>
    <submittedName>
        <fullName evidence="8">Transmembrane protein 205-like</fullName>
    </submittedName>
</protein>
<evidence type="ECO:0000313" key="7">
    <source>
        <dbReference type="Proteomes" id="UP000694865"/>
    </source>
</evidence>
<evidence type="ECO:0000259" key="6">
    <source>
        <dbReference type="Pfam" id="PF13664"/>
    </source>
</evidence>
<dbReference type="PANTHER" id="PTHR23241:SF102">
    <property type="entry name" value="LD23009P"/>
    <property type="match status" value="1"/>
</dbReference>
<organism evidence="7 8">
    <name type="scientific">Saccoglossus kowalevskii</name>
    <name type="common">Acorn worm</name>
    <dbReference type="NCBI Taxonomy" id="10224"/>
    <lineage>
        <taxon>Eukaryota</taxon>
        <taxon>Metazoa</taxon>
        <taxon>Hemichordata</taxon>
        <taxon>Enteropneusta</taxon>
        <taxon>Harrimaniidae</taxon>
        <taxon>Saccoglossus</taxon>
    </lineage>
</organism>
<feature type="transmembrane region" description="Helical" evidence="5">
    <location>
        <begin position="119"/>
        <end position="142"/>
    </location>
</feature>
<sequence>LTMFHNLPRYWFSAVQSKLFPRYFLSGTLFSVITFVTFLSAHPFGSHDNMQTKIQVYSLIGVIVCTISNVFVTPVMIGYLNDRNKIEMKKGIDKNHIGHIDSSKFAGDLKYKDLSKKFLLYHGISSLLNLLAFCANVVYLYILSAGLTI</sequence>
<gene>
    <name evidence="8" type="primary">LOC102804004</name>
</gene>
<dbReference type="InterPro" id="IPR025423">
    <property type="entry name" value="TMEM205-like"/>
</dbReference>
<evidence type="ECO:0000313" key="8">
    <source>
        <dbReference type="RefSeq" id="XP_006816652.1"/>
    </source>
</evidence>
<dbReference type="InterPro" id="IPR053009">
    <property type="entry name" value="Xanthocillin_Biosynth-Assoc"/>
</dbReference>
<evidence type="ECO:0000256" key="5">
    <source>
        <dbReference type="SAM" id="Phobius"/>
    </source>
</evidence>
<proteinExistence type="predicted"/>
<keyword evidence="4 5" id="KW-0472">Membrane</keyword>
<keyword evidence="3 5" id="KW-1133">Transmembrane helix</keyword>
<dbReference type="PANTHER" id="PTHR23241">
    <property type="entry name" value="LATE EMBRYOGENESIS ABUNDANT PLANTS LEA-RELATED"/>
    <property type="match status" value="1"/>
</dbReference>
<keyword evidence="2 5" id="KW-0812">Transmembrane</keyword>
<reference evidence="8" key="1">
    <citation type="submission" date="2025-08" db="UniProtKB">
        <authorList>
            <consortium name="RefSeq"/>
        </authorList>
    </citation>
    <scope>IDENTIFICATION</scope>
    <source>
        <tissue evidence="8">Testes</tissue>
    </source>
</reference>
<dbReference type="Pfam" id="PF13664">
    <property type="entry name" value="DUF4149"/>
    <property type="match status" value="1"/>
</dbReference>
<evidence type="ECO:0000256" key="1">
    <source>
        <dbReference type="ARBA" id="ARBA00004370"/>
    </source>
</evidence>
<feature type="transmembrane region" description="Helical" evidence="5">
    <location>
        <begin position="56"/>
        <end position="80"/>
    </location>
</feature>
<dbReference type="GeneID" id="102804004"/>
<feature type="domain" description="TMEM205-like" evidence="6">
    <location>
        <begin position="2"/>
        <end position="73"/>
    </location>
</feature>
<feature type="non-terminal residue" evidence="8">
    <location>
        <position position="1"/>
    </location>
</feature>
<accession>A0ABM0M9G1</accession>
<name>A0ABM0M9G1_SACKO</name>